<dbReference type="PANTHER" id="PTHR38037">
    <property type="entry name" value="ZN_PROTEASE DOMAIN-CONTAINING PROTEIN"/>
    <property type="match status" value="1"/>
</dbReference>
<evidence type="ECO:0000313" key="3">
    <source>
        <dbReference type="Proteomes" id="UP001589774"/>
    </source>
</evidence>
<evidence type="ECO:0000259" key="1">
    <source>
        <dbReference type="Pfam" id="PF05618"/>
    </source>
</evidence>
<reference evidence="2 3" key="1">
    <citation type="submission" date="2024-09" db="EMBL/GenBank/DDBJ databases">
        <authorList>
            <person name="Sun Q."/>
            <person name="Mori K."/>
        </authorList>
    </citation>
    <scope>NUCLEOTIDE SEQUENCE [LARGE SCALE GENOMIC DNA]</scope>
    <source>
        <strain evidence="2 3">CCM 7765</strain>
    </source>
</reference>
<dbReference type="PANTHER" id="PTHR38037:SF2">
    <property type="entry name" value="ATP-DEPENDENT ZINC PROTEASE DOMAIN-CONTAINING PROTEIN-RELATED"/>
    <property type="match status" value="1"/>
</dbReference>
<sequence length="143" mass="16638">MKIIGWKETVDFIDFKLYNVPAKIDTGAKTSVLHCKFIELVKVKRKNFVRFIPLDDNFGGNGTVYMLPYHKERKVKNSFGSEENRFIVKTAISIFNENHEIEISLRDRSGMEFPMLLGRSFIRKKFLVDVSKSNLSKKESKTK</sequence>
<dbReference type="GO" id="GO:0006508">
    <property type="term" value="P:proteolysis"/>
    <property type="evidence" value="ECO:0007669"/>
    <property type="project" value="UniProtKB-KW"/>
</dbReference>
<dbReference type="SUPFAM" id="SSF50630">
    <property type="entry name" value="Acid proteases"/>
    <property type="match status" value="1"/>
</dbReference>
<comment type="caution">
    <text evidence="2">The sequence shown here is derived from an EMBL/GenBank/DDBJ whole genome shotgun (WGS) entry which is preliminary data.</text>
</comment>
<dbReference type="InterPro" id="IPR021109">
    <property type="entry name" value="Peptidase_aspartic_dom_sf"/>
</dbReference>
<dbReference type="EMBL" id="JBHLWO010000002">
    <property type="protein sequence ID" value="MFC0319671.1"/>
    <property type="molecule type" value="Genomic_DNA"/>
</dbReference>
<name>A0ABV6HLC2_9SPHI</name>
<dbReference type="InterPro" id="IPR008503">
    <property type="entry name" value="Asp_endopeptidase"/>
</dbReference>
<dbReference type="GO" id="GO:0008233">
    <property type="term" value="F:peptidase activity"/>
    <property type="evidence" value="ECO:0007669"/>
    <property type="project" value="UniProtKB-KW"/>
</dbReference>
<organism evidence="2 3">
    <name type="scientific">Olivibacter oleidegradans</name>
    <dbReference type="NCBI Taxonomy" id="760123"/>
    <lineage>
        <taxon>Bacteria</taxon>
        <taxon>Pseudomonadati</taxon>
        <taxon>Bacteroidota</taxon>
        <taxon>Sphingobacteriia</taxon>
        <taxon>Sphingobacteriales</taxon>
        <taxon>Sphingobacteriaceae</taxon>
        <taxon>Olivibacter</taxon>
    </lineage>
</organism>
<gene>
    <name evidence="2" type="ORF">ACFFI0_15220</name>
</gene>
<protein>
    <submittedName>
        <fullName evidence="2">ATP-dependent zinc protease</fullName>
    </submittedName>
</protein>
<keyword evidence="2" id="KW-0645">Protease</keyword>
<accession>A0ABV6HLC2</accession>
<feature type="domain" description="Retropepsin-like aspartic endopeptidase" evidence="1">
    <location>
        <begin position="3"/>
        <end position="139"/>
    </location>
</feature>
<dbReference type="Pfam" id="PF05618">
    <property type="entry name" value="Zn_protease"/>
    <property type="match status" value="1"/>
</dbReference>
<keyword evidence="3" id="KW-1185">Reference proteome</keyword>
<proteinExistence type="predicted"/>
<dbReference type="RefSeq" id="WP_130855779.1">
    <property type="nucleotide sequence ID" value="NZ_JBHLWO010000002.1"/>
</dbReference>
<dbReference type="Gene3D" id="2.40.70.10">
    <property type="entry name" value="Acid Proteases"/>
    <property type="match status" value="1"/>
</dbReference>
<dbReference type="Proteomes" id="UP001589774">
    <property type="component" value="Unassembled WGS sequence"/>
</dbReference>
<keyword evidence="2" id="KW-0378">Hydrolase</keyword>
<evidence type="ECO:0000313" key="2">
    <source>
        <dbReference type="EMBL" id="MFC0319671.1"/>
    </source>
</evidence>